<dbReference type="KEGG" id="ttr:Tter_1077"/>
<keyword evidence="4" id="KW-1185">Reference proteome</keyword>
<dbReference type="STRING" id="525904.Tter_1077"/>
<feature type="domain" description="DUF58" evidence="2">
    <location>
        <begin position="192"/>
        <end position="309"/>
    </location>
</feature>
<proteinExistence type="predicted"/>
<sequence>MSRISPAVLGLLLITVGLAAVSTGWRLLFVLFWLILGVTAVAWLWVVLAFRGLKVVRPEPTLRVQVGDVLRERVSFINTSRIPKLWLEVHDGGDLPGRDTGSVITVPSKTERRWWRRTVCERRGVYRLGPLTVTASDPFGIFSRTIQIGRSHELVIYPQIVTISDFRVPALELPGGSITQKRTFQANPYASSVRDYNPGDSLSHVSWKATARHQRLMVKEFEFDPVSDIWLVLDLNRRWHVPTASHECHVRDDPSRRYLNSTVEYAVTTASSLASYLLERGRSVGLITWSKDRYVVLPDRGIKQLWKILDVLALVDVSSGPSLKDVLIHSQPLFAGNYSIVVITPDISREWVAGLALGRGRYVQFAEVIIESRSFDKRAPRPAYSLNTSAAKSVTYVLRNGDDISYMLGEPSLSYSRSGDARRRAI</sequence>
<gene>
    <name evidence="3" type="ordered locus">Tter_1077</name>
</gene>
<keyword evidence="1" id="KW-1133">Transmembrane helix</keyword>
<evidence type="ECO:0000313" key="4">
    <source>
        <dbReference type="Proteomes" id="UP000000323"/>
    </source>
</evidence>
<keyword evidence="1" id="KW-0812">Transmembrane</keyword>
<dbReference type="EMBL" id="CP001825">
    <property type="protein sequence ID" value="ACZ41993.1"/>
    <property type="molecule type" value="Genomic_DNA"/>
</dbReference>
<reference evidence="4" key="1">
    <citation type="journal article" date="2010" name="Stand. Genomic Sci.">
        <title>Complete genome sequence of 'Thermobaculum terrenum' type strain (YNP1).</title>
        <authorList>
            <person name="Kiss H."/>
            <person name="Cleland D."/>
            <person name="Lapidus A."/>
            <person name="Lucas S."/>
            <person name="Glavina Del Rio T."/>
            <person name="Nolan M."/>
            <person name="Tice H."/>
            <person name="Han C."/>
            <person name="Goodwin L."/>
            <person name="Pitluck S."/>
            <person name="Liolios K."/>
            <person name="Ivanova N."/>
            <person name="Mavromatis K."/>
            <person name="Ovchinnikova G."/>
            <person name="Pati A."/>
            <person name="Chen A."/>
            <person name="Palaniappan K."/>
            <person name="Land M."/>
            <person name="Hauser L."/>
            <person name="Chang Y."/>
            <person name="Jeffries C."/>
            <person name="Lu M."/>
            <person name="Brettin T."/>
            <person name="Detter J."/>
            <person name="Goker M."/>
            <person name="Tindall B."/>
            <person name="Beck B."/>
            <person name="McDermott T."/>
            <person name="Woyke T."/>
            <person name="Bristow J."/>
            <person name="Eisen J."/>
            <person name="Markowitz V."/>
            <person name="Hugenholtz P."/>
            <person name="Kyrpides N."/>
            <person name="Klenk H."/>
            <person name="Cheng J."/>
        </authorList>
    </citation>
    <scope>NUCLEOTIDE SEQUENCE [LARGE SCALE GENOMIC DNA]</scope>
    <source>
        <strain evidence="4">ATCC BAA-798 / YNP1</strain>
    </source>
</reference>
<evidence type="ECO:0000256" key="1">
    <source>
        <dbReference type="SAM" id="Phobius"/>
    </source>
</evidence>
<keyword evidence="1" id="KW-0472">Membrane</keyword>
<evidence type="ECO:0000313" key="3">
    <source>
        <dbReference type="EMBL" id="ACZ41993.1"/>
    </source>
</evidence>
<dbReference type="HOGENOM" id="CLU_026152_3_0_0"/>
<feature type="transmembrane region" description="Helical" evidence="1">
    <location>
        <begin position="29"/>
        <end position="50"/>
    </location>
</feature>
<dbReference type="eggNOG" id="COG1721">
    <property type="taxonomic scope" value="Bacteria"/>
</dbReference>
<dbReference type="RefSeq" id="WP_012875028.1">
    <property type="nucleotide sequence ID" value="NC_013525.1"/>
</dbReference>
<name>D1CB28_THET1</name>
<protein>
    <recommendedName>
        <fullName evidence="2">DUF58 domain-containing protein</fullName>
    </recommendedName>
</protein>
<dbReference type="Pfam" id="PF01882">
    <property type="entry name" value="DUF58"/>
    <property type="match status" value="1"/>
</dbReference>
<dbReference type="AlphaFoldDB" id="D1CB28"/>
<dbReference type="PANTHER" id="PTHR34351:SF2">
    <property type="entry name" value="DUF58 DOMAIN-CONTAINING PROTEIN"/>
    <property type="match status" value="1"/>
</dbReference>
<dbReference type="Proteomes" id="UP000000323">
    <property type="component" value="Chromosome 1"/>
</dbReference>
<evidence type="ECO:0000259" key="2">
    <source>
        <dbReference type="Pfam" id="PF01882"/>
    </source>
</evidence>
<accession>D1CB28</accession>
<dbReference type="OrthoDB" id="140416at2"/>
<organism evidence="3 4">
    <name type="scientific">Thermobaculum terrenum (strain ATCC BAA-798 / CCMEE 7001 / YNP1)</name>
    <dbReference type="NCBI Taxonomy" id="525904"/>
    <lineage>
        <taxon>Bacteria</taxon>
        <taxon>Bacillati</taxon>
        <taxon>Chloroflexota</taxon>
        <taxon>Chloroflexia</taxon>
        <taxon>Candidatus Thermobaculales</taxon>
        <taxon>Candidatus Thermobaculaceae</taxon>
        <taxon>Thermobaculum</taxon>
    </lineage>
</organism>
<dbReference type="PANTHER" id="PTHR34351">
    <property type="entry name" value="SLR1927 PROTEIN-RELATED"/>
    <property type="match status" value="1"/>
</dbReference>
<dbReference type="InterPro" id="IPR002881">
    <property type="entry name" value="DUF58"/>
</dbReference>